<gene>
    <name evidence="4" type="ORF">MKW98_030700</name>
</gene>
<evidence type="ECO:0000256" key="1">
    <source>
        <dbReference type="ARBA" id="ARBA00009861"/>
    </source>
</evidence>
<protein>
    <recommendedName>
        <fullName evidence="6">Transferase</fullName>
    </recommendedName>
</protein>
<dbReference type="GO" id="GO:0016746">
    <property type="term" value="F:acyltransferase activity"/>
    <property type="evidence" value="ECO:0007669"/>
    <property type="project" value="UniProtKB-KW"/>
</dbReference>
<proteinExistence type="inferred from homology"/>
<name>A0AAD4RTZ9_9MAGN</name>
<organism evidence="4 5">
    <name type="scientific">Papaver atlanticum</name>
    <dbReference type="NCBI Taxonomy" id="357466"/>
    <lineage>
        <taxon>Eukaryota</taxon>
        <taxon>Viridiplantae</taxon>
        <taxon>Streptophyta</taxon>
        <taxon>Embryophyta</taxon>
        <taxon>Tracheophyta</taxon>
        <taxon>Spermatophyta</taxon>
        <taxon>Magnoliopsida</taxon>
        <taxon>Ranunculales</taxon>
        <taxon>Papaveraceae</taxon>
        <taxon>Papaveroideae</taxon>
        <taxon>Papaver</taxon>
    </lineage>
</organism>
<dbReference type="InterPro" id="IPR023213">
    <property type="entry name" value="CAT-like_dom_sf"/>
</dbReference>
<keyword evidence="5" id="KW-1185">Reference proteome</keyword>
<dbReference type="Proteomes" id="UP001202328">
    <property type="component" value="Unassembled WGS sequence"/>
</dbReference>
<keyword evidence="2" id="KW-0808">Transferase</keyword>
<evidence type="ECO:0000313" key="4">
    <source>
        <dbReference type="EMBL" id="KAI3830537.1"/>
    </source>
</evidence>
<evidence type="ECO:0008006" key="6">
    <source>
        <dbReference type="Google" id="ProtNLM"/>
    </source>
</evidence>
<dbReference type="Gene3D" id="3.30.559.10">
    <property type="entry name" value="Chloramphenicol acetyltransferase-like domain"/>
    <property type="match status" value="2"/>
</dbReference>
<evidence type="ECO:0000256" key="2">
    <source>
        <dbReference type="ARBA" id="ARBA00022679"/>
    </source>
</evidence>
<comment type="caution">
    <text evidence="4">The sequence shown here is derived from an EMBL/GenBank/DDBJ whole genome shotgun (WGS) entry which is preliminary data.</text>
</comment>
<dbReference type="AlphaFoldDB" id="A0AAD4RTZ9"/>
<dbReference type="PANTHER" id="PTHR31623:SF17">
    <property type="entry name" value="F21J9.9"/>
    <property type="match status" value="1"/>
</dbReference>
<keyword evidence="3" id="KW-0012">Acyltransferase</keyword>
<dbReference type="PANTHER" id="PTHR31623">
    <property type="entry name" value="F21J9.9"/>
    <property type="match status" value="1"/>
</dbReference>
<comment type="similarity">
    <text evidence="1">Belongs to the plant acyltransferase family.</text>
</comment>
<dbReference type="Pfam" id="PF02458">
    <property type="entry name" value="Transferase"/>
    <property type="match status" value="1"/>
</dbReference>
<evidence type="ECO:0000256" key="3">
    <source>
        <dbReference type="ARBA" id="ARBA00023315"/>
    </source>
</evidence>
<sequence length="465" mass="52513">MKVEVVSKERIKPSSPTPDHLKTYSLSFLDQLALPIYFPLLLYYTSGSNDDSAKTTIERADEFCSVIKKSLAKTLTKFYPLAGKLIDDRFVECNDDGVDYLETEVINCQLSQLIQHPNIMPERRKKLLPFDPNDAAISNSVEPPTLVSVQVNCFECGGIVIGLYIYHKLADASTLVTFINDWANIARGIAVDDHDKQMEGPSFSLQSLFPQRVRDSTSYKPPNSVTRDEPPVTKKFVFEGSRLADLKKKGEVANENEDVQDQYQPTRVEAVSALLWSCIIDMDQAKKKEVSSVRAYIAAHAVNMRSRMVPPLPANSFGNMTCLSVALHTFTDTESTKKNHQCRNILTGKIRESMKKIDGEYVKQQLQTSDTFSNALKIIKNENDFPPSGPKRLMLIFTSWCRFPVYEANFGWGKPIWASICTLPLKNMVLLMDTSSGDGIEAWVSLSKEDMYEFERHEELLVYIS</sequence>
<reference evidence="4" key="1">
    <citation type="submission" date="2022-04" db="EMBL/GenBank/DDBJ databases">
        <title>A functionally conserved STORR gene fusion in Papaver species that diverged 16.8 million years ago.</title>
        <authorList>
            <person name="Catania T."/>
        </authorList>
    </citation>
    <scope>NUCLEOTIDE SEQUENCE</scope>
    <source>
        <strain evidence="4">S-188037</strain>
    </source>
</reference>
<evidence type="ECO:0000313" key="5">
    <source>
        <dbReference type="Proteomes" id="UP001202328"/>
    </source>
</evidence>
<dbReference type="EMBL" id="JAJJMB010018262">
    <property type="protein sequence ID" value="KAI3830537.1"/>
    <property type="molecule type" value="Genomic_DNA"/>
</dbReference>
<accession>A0AAD4RTZ9</accession>